<keyword evidence="11" id="KW-1185">Reference proteome</keyword>
<proteinExistence type="inferred from homology"/>
<dbReference type="OrthoDB" id="8062037at2759"/>
<evidence type="ECO:0000256" key="8">
    <source>
        <dbReference type="SAM" id="MobiDB-lite"/>
    </source>
</evidence>
<dbReference type="PANTHER" id="PTHR14155:SF522">
    <property type="entry name" value="OS06G0537600 PROTEIN"/>
    <property type="match status" value="1"/>
</dbReference>
<dbReference type="OMA" id="AAGWTEC"/>
<dbReference type="Pfam" id="PF13639">
    <property type="entry name" value="zf-RING_2"/>
    <property type="match status" value="1"/>
</dbReference>
<evidence type="ECO:0000256" key="5">
    <source>
        <dbReference type="ARBA" id="ARBA00022833"/>
    </source>
</evidence>
<dbReference type="AlphaFoldDB" id="A0A1W0VTB9"/>
<accession>A0A1W0VTB9</accession>
<gene>
    <name evidence="10" type="ORF">SORBI_3010G158766</name>
</gene>
<dbReference type="GO" id="GO:0061630">
    <property type="term" value="F:ubiquitin protein ligase activity"/>
    <property type="evidence" value="ECO:0007669"/>
    <property type="project" value="UniProtKB-EC"/>
</dbReference>
<evidence type="ECO:0000256" key="4">
    <source>
        <dbReference type="ARBA" id="ARBA00022771"/>
    </source>
</evidence>
<dbReference type="InterPro" id="IPR053238">
    <property type="entry name" value="RING-H2_zinc_finger"/>
</dbReference>
<dbReference type="InterPro" id="IPR011016">
    <property type="entry name" value="Znf_RING-CH"/>
</dbReference>
<organism evidence="10 11">
    <name type="scientific">Sorghum bicolor</name>
    <name type="common">Sorghum</name>
    <name type="synonym">Sorghum vulgare</name>
    <dbReference type="NCBI Taxonomy" id="4558"/>
    <lineage>
        <taxon>Eukaryota</taxon>
        <taxon>Viridiplantae</taxon>
        <taxon>Streptophyta</taxon>
        <taxon>Embryophyta</taxon>
        <taxon>Tracheophyta</taxon>
        <taxon>Spermatophyta</taxon>
        <taxon>Magnoliopsida</taxon>
        <taxon>Liliopsida</taxon>
        <taxon>Poales</taxon>
        <taxon>Poaceae</taxon>
        <taxon>PACMAD clade</taxon>
        <taxon>Panicoideae</taxon>
        <taxon>Andropogonodae</taxon>
        <taxon>Andropogoneae</taxon>
        <taxon>Sorghinae</taxon>
        <taxon>Sorghum</taxon>
    </lineage>
</organism>
<evidence type="ECO:0000313" key="11">
    <source>
        <dbReference type="Proteomes" id="UP000000768"/>
    </source>
</evidence>
<name>A0A1W0VTB9_SORBI</name>
<evidence type="ECO:0000256" key="2">
    <source>
        <dbReference type="ARBA" id="ARBA00012483"/>
    </source>
</evidence>
<evidence type="ECO:0000259" key="9">
    <source>
        <dbReference type="PROSITE" id="PS50089"/>
    </source>
</evidence>
<reference evidence="11" key="2">
    <citation type="journal article" date="2018" name="Plant J.">
        <title>The Sorghum bicolor reference genome: improved assembly, gene annotations, a transcriptome atlas, and signatures of genome organization.</title>
        <authorList>
            <person name="McCormick R.F."/>
            <person name="Truong S.K."/>
            <person name="Sreedasyam A."/>
            <person name="Jenkins J."/>
            <person name="Shu S."/>
            <person name="Sims D."/>
            <person name="Kennedy M."/>
            <person name="Amirebrahimi M."/>
            <person name="Weers B.D."/>
            <person name="McKinley B."/>
            <person name="Mattison A."/>
            <person name="Morishige D.T."/>
            <person name="Grimwood J."/>
            <person name="Schmutz J."/>
            <person name="Mullet J.E."/>
        </authorList>
    </citation>
    <scope>NUCLEOTIDE SEQUENCE [LARGE SCALE GENOMIC DNA]</scope>
    <source>
        <strain evidence="11">cv. BTx623</strain>
    </source>
</reference>
<dbReference type="FunFam" id="3.30.40.10:FF:000984">
    <property type="entry name" value="Putative RING zinc finger domain superfamily protein"/>
    <property type="match status" value="1"/>
</dbReference>
<dbReference type="SMART" id="SM00184">
    <property type="entry name" value="RING"/>
    <property type="match status" value="1"/>
</dbReference>
<dbReference type="EMBL" id="CM000769">
    <property type="protein sequence ID" value="OQU76516.1"/>
    <property type="molecule type" value="Genomic_DNA"/>
</dbReference>
<evidence type="ECO:0000256" key="7">
    <source>
        <dbReference type="PROSITE-ProRule" id="PRU00175"/>
    </source>
</evidence>
<dbReference type="Proteomes" id="UP000000768">
    <property type="component" value="Chromosome 10"/>
</dbReference>
<dbReference type="PROSITE" id="PS50089">
    <property type="entry name" value="ZF_RING_2"/>
    <property type="match status" value="1"/>
</dbReference>
<comment type="catalytic activity">
    <reaction evidence="1">
        <text>S-ubiquitinyl-[E2 ubiquitin-conjugating enzyme]-L-cysteine + [acceptor protein]-L-lysine = [E2 ubiquitin-conjugating enzyme]-L-cysteine + N(6)-ubiquitinyl-[acceptor protein]-L-lysine.</text>
        <dbReference type="EC" id="2.3.2.27"/>
    </reaction>
</comment>
<keyword evidence="4 7" id="KW-0863">Zinc-finger</keyword>
<dbReference type="InterPro" id="IPR013083">
    <property type="entry name" value="Znf_RING/FYVE/PHD"/>
</dbReference>
<evidence type="ECO:0000313" key="10">
    <source>
        <dbReference type="EMBL" id="OQU76516.1"/>
    </source>
</evidence>
<reference evidence="10 11" key="1">
    <citation type="journal article" date="2009" name="Nature">
        <title>The Sorghum bicolor genome and the diversification of grasses.</title>
        <authorList>
            <person name="Paterson A.H."/>
            <person name="Bowers J.E."/>
            <person name="Bruggmann R."/>
            <person name="Dubchak I."/>
            <person name="Grimwood J."/>
            <person name="Gundlach H."/>
            <person name="Haberer G."/>
            <person name="Hellsten U."/>
            <person name="Mitros T."/>
            <person name="Poliakov A."/>
            <person name="Schmutz J."/>
            <person name="Spannagl M."/>
            <person name="Tang H."/>
            <person name="Wang X."/>
            <person name="Wicker T."/>
            <person name="Bharti A.K."/>
            <person name="Chapman J."/>
            <person name="Feltus F.A."/>
            <person name="Gowik U."/>
            <person name="Grigoriev I.V."/>
            <person name="Lyons E."/>
            <person name="Maher C.A."/>
            <person name="Martis M."/>
            <person name="Narechania A."/>
            <person name="Otillar R.P."/>
            <person name="Penning B.W."/>
            <person name="Salamov A.A."/>
            <person name="Wang Y."/>
            <person name="Zhang L."/>
            <person name="Carpita N.C."/>
            <person name="Freeling M."/>
            <person name="Gingle A.R."/>
            <person name="Hash C.T."/>
            <person name="Keller B."/>
            <person name="Klein P."/>
            <person name="Kresovich S."/>
            <person name="McCann M.C."/>
            <person name="Ming R."/>
            <person name="Peterson D.G."/>
            <person name="Mehboob-ur-Rahman"/>
            <person name="Ware D."/>
            <person name="Westhoff P."/>
            <person name="Mayer K.F."/>
            <person name="Messing J."/>
            <person name="Rokhsar D.S."/>
        </authorList>
    </citation>
    <scope>NUCLEOTIDE SEQUENCE [LARGE SCALE GENOMIC DNA]</scope>
    <source>
        <strain evidence="11">cv. BTx623</strain>
    </source>
</reference>
<dbReference type="KEGG" id="sbi:8058872"/>
<sequence length="174" mass="18281">MQLAVSPDNLLFFCSVTASVAAAFALVSLCRHLAHRRPQQEPSAYDGGLAASSGGRGSAESSEEEDQLLPLSAAAAALPPFMYNRLVRHSGKGASWTETECAVCLGVIQVGAMVKLLPACSHVYHRDCIDLWLSLSSRSTCPLCRCRVGAASVAGAGQETTTHRQLAQAQPSPA</sequence>
<feature type="domain" description="RING-type" evidence="9">
    <location>
        <begin position="101"/>
        <end position="145"/>
    </location>
</feature>
<evidence type="ECO:0000256" key="6">
    <source>
        <dbReference type="ARBA" id="ARBA00024209"/>
    </source>
</evidence>
<protein>
    <recommendedName>
        <fullName evidence="2">RING-type E3 ubiquitin transferase</fullName>
        <ecNumber evidence="2">2.3.2.27</ecNumber>
    </recommendedName>
</protein>
<evidence type="ECO:0000256" key="1">
    <source>
        <dbReference type="ARBA" id="ARBA00000900"/>
    </source>
</evidence>
<dbReference type="Gene3D" id="3.30.40.10">
    <property type="entry name" value="Zinc/RING finger domain, C3HC4 (zinc finger)"/>
    <property type="match status" value="1"/>
</dbReference>
<comment type="similarity">
    <text evidence="6">Belongs to the RING-type zinc finger family. ATL subfamily.</text>
</comment>
<keyword evidence="5" id="KW-0862">Zinc</keyword>
<dbReference type="SMART" id="SM00744">
    <property type="entry name" value="RINGv"/>
    <property type="match status" value="1"/>
</dbReference>
<dbReference type="Gramene" id="OQU76516">
    <property type="protein sequence ID" value="OQU76516"/>
    <property type="gene ID" value="SORBI_3010G158766"/>
</dbReference>
<dbReference type="PANTHER" id="PTHR14155">
    <property type="entry name" value="RING FINGER DOMAIN-CONTAINING"/>
    <property type="match status" value="1"/>
</dbReference>
<dbReference type="FunCoup" id="A0A1W0VTB9">
    <property type="interactions" value="366"/>
</dbReference>
<dbReference type="EC" id="2.3.2.27" evidence="2"/>
<dbReference type="SUPFAM" id="SSF57850">
    <property type="entry name" value="RING/U-box"/>
    <property type="match status" value="1"/>
</dbReference>
<dbReference type="InParanoid" id="A0A1W0VTB9"/>
<dbReference type="InterPro" id="IPR001841">
    <property type="entry name" value="Znf_RING"/>
</dbReference>
<evidence type="ECO:0000256" key="3">
    <source>
        <dbReference type="ARBA" id="ARBA00022723"/>
    </source>
</evidence>
<dbReference type="eggNOG" id="KOG0800">
    <property type="taxonomic scope" value="Eukaryota"/>
</dbReference>
<dbReference type="GO" id="GO:0008270">
    <property type="term" value="F:zinc ion binding"/>
    <property type="evidence" value="ECO:0007669"/>
    <property type="project" value="UniProtKB-KW"/>
</dbReference>
<feature type="region of interest" description="Disordered" evidence="8">
    <location>
        <begin position="40"/>
        <end position="63"/>
    </location>
</feature>
<keyword evidence="3" id="KW-0479">Metal-binding</keyword>